<organism evidence="3 4">
    <name type="scientific">Nibribacter koreensis</name>
    <dbReference type="NCBI Taxonomy" id="1084519"/>
    <lineage>
        <taxon>Bacteria</taxon>
        <taxon>Pseudomonadati</taxon>
        <taxon>Bacteroidota</taxon>
        <taxon>Cytophagia</taxon>
        <taxon>Cytophagales</taxon>
        <taxon>Hymenobacteraceae</taxon>
        <taxon>Nibribacter</taxon>
    </lineage>
</organism>
<proteinExistence type="predicted"/>
<name>A0ABP8FAZ0_9BACT</name>
<keyword evidence="1" id="KW-0472">Membrane</keyword>
<keyword evidence="4" id="KW-1185">Reference proteome</keyword>
<dbReference type="EMBL" id="BAABGX010000001">
    <property type="protein sequence ID" value="GAA4299336.1"/>
    <property type="molecule type" value="Genomic_DNA"/>
</dbReference>
<accession>A0ABP8FAZ0</accession>
<evidence type="ECO:0000313" key="4">
    <source>
        <dbReference type="Proteomes" id="UP001501844"/>
    </source>
</evidence>
<feature type="transmembrane region" description="Helical" evidence="1">
    <location>
        <begin position="70"/>
        <end position="89"/>
    </location>
</feature>
<evidence type="ECO:0000256" key="2">
    <source>
        <dbReference type="SAM" id="SignalP"/>
    </source>
</evidence>
<feature type="signal peptide" evidence="2">
    <location>
        <begin position="1"/>
        <end position="22"/>
    </location>
</feature>
<keyword evidence="2" id="KW-0732">Signal</keyword>
<protein>
    <submittedName>
        <fullName evidence="3">Uncharacterized protein</fullName>
    </submittedName>
</protein>
<gene>
    <name evidence="3" type="ORF">GCM10023183_08460</name>
</gene>
<dbReference type="RefSeq" id="WP_345162668.1">
    <property type="nucleotide sequence ID" value="NZ_BAABGX010000001.1"/>
</dbReference>
<evidence type="ECO:0000256" key="1">
    <source>
        <dbReference type="SAM" id="Phobius"/>
    </source>
</evidence>
<keyword evidence="1" id="KW-0812">Transmembrane</keyword>
<feature type="transmembrane region" description="Helical" evidence="1">
    <location>
        <begin position="96"/>
        <end position="118"/>
    </location>
</feature>
<reference evidence="4" key="1">
    <citation type="journal article" date="2019" name="Int. J. Syst. Evol. Microbiol.">
        <title>The Global Catalogue of Microorganisms (GCM) 10K type strain sequencing project: providing services to taxonomists for standard genome sequencing and annotation.</title>
        <authorList>
            <consortium name="The Broad Institute Genomics Platform"/>
            <consortium name="The Broad Institute Genome Sequencing Center for Infectious Disease"/>
            <person name="Wu L."/>
            <person name="Ma J."/>
        </authorList>
    </citation>
    <scope>NUCLEOTIDE SEQUENCE [LARGE SCALE GENOMIC DNA]</scope>
    <source>
        <strain evidence="4">JCM 17917</strain>
    </source>
</reference>
<sequence length="128" mass="14743">MVCAQVATVLFIIGAGLCKALADACAHGKVRFTSQWFSVDSWRNKWRDGDAAKGERFPLSSTLLVWTTDAWHFANMLQLWCWLLALACYEPVLFWLWDVLILHVVFTASFHAGYYWIFAKKKIAHPLY</sequence>
<feature type="chain" id="PRO_5045946310" evidence="2">
    <location>
        <begin position="23"/>
        <end position="128"/>
    </location>
</feature>
<keyword evidence="1" id="KW-1133">Transmembrane helix</keyword>
<evidence type="ECO:0000313" key="3">
    <source>
        <dbReference type="EMBL" id="GAA4299336.1"/>
    </source>
</evidence>
<comment type="caution">
    <text evidence="3">The sequence shown here is derived from an EMBL/GenBank/DDBJ whole genome shotgun (WGS) entry which is preliminary data.</text>
</comment>
<dbReference type="Proteomes" id="UP001501844">
    <property type="component" value="Unassembled WGS sequence"/>
</dbReference>